<feature type="repeat" description="WD" evidence="1">
    <location>
        <begin position="556"/>
        <end position="593"/>
    </location>
</feature>
<dbReference type="AlphaFoldDB" id="A0AAV0VXK8"/>
<dbReference type="InterPro" id="IPR036322">
    <property type="entry name" value="WD40_repeat_dom_sf"/>
</dbReference>
<dbReference type="Proteomes" id="UP001160148">
    <property type="component" value="Unassembled WGS sequence"/>
</dbReference>
<keyword evidence="1" id="KW-0853">WD repeat</keyword>
<dbReference type="PANTHER" id="PTHR19863">
    <property type="entry name" value="NEMITIN (NEURONAL ENRICHED MAP INTERACTING PROTEIN) HOMOLOG"/>
    <property type="match status" value="1"/>
</dbReference>
<gene>
    <name evidence="3" type="ORF">MEUPH1_LOCUS5515</name>
</gene>
<dbReference type="PANTHER" id="PTHR19863:SF5">
    <property type="entry name" value="WD REPEAT-CONTAINING PROTEIN 47"/>
    <property type="match status" value="1"/>
</dbReference>
<feature type="repeat" description="WD" evidence="1">
    <location>
        <begin position="326"/>
        <end position="367"/>
    </location>
</feature>
<dbReference type="InterPro" id="IPR015943">
    <property type="entry name" value="WD40/YVTN_repeat-like_dom_sf"/>
</dbReference>
<feature type="compositionally biased region" description="Low complexity" evidence="2">
    <location>
        <begin position="119"/>
        <end position="142"/>
    </location>
</feature>
<name>A0AAV0VXK8_9HEMI</name>
<protein>
    <recommendedName>
        <fullName evidence="5">WD repeat-containing protein 47</fullName>
    </recommendedName>
</protein>
<dbReference type="PROSITE" id="PS50294">
    <property type="entry name" value="WD_REPEATS_REGION"/>
    <property type="match status" value="3"/>
</dbReference>
<dbReference type="SUPFAM" id="SSF50978">
    <property type="entry name" value="WD40 repeat-like"/>
    <property type="match status" value="1"/>
</dbReference>
<evidence type="ECO:0000256" key="2">
    <source>
        <dbReference type="SAM" id="MobiDB-lite"/>
    </source>
</evidence>
<evidence type="ECO:0000313" key="4">
    <source>
        <dbReference type="Proteomes" id="UP001160148"/>
    </source>
</evidence>
<dbReference type="Pfam" id="PF00400">
    <property type="entry name" value="WD40"/>
    <property type="match status" value="4"/>
</dbReference>
<organism evidence="3 4">
    <name type="scientific">Macrosiphum euphorbiae</name>
    <name type="common">potato aphid</name>
    <dbReference type="NCBI Taxonomy" id="13131"/>
    <lineage>
        <taxon>Eukaryota</taxon>
        <taxon>Metazoa</taxon>
        <taxon>Ecdysozoa</taxon>
        <taxon>Arthropoda</taxon>
        <taxon>Hexapoda</taxon>
        <taxon>Insecta</taxon>
        <taxon>Pterygota</taxon>
        <taxon>Neoptera</taxon>
        <taxon>Paraneoptera</taxon>
        <taxon>Hemiptera</taxon>
        <taxon>Sternorrhyncha</taxon>
        <taxon>Aphidomorpha</taxon>
        <taxon>Aphidoidea</taxon>
        <taxon>Aphididae</taxon>
        <taxon>Macrosiphini</taxon>
        <taxon>Macrosiphum</taxon>
    </lineage>
</organism>
<reference evidence="3 4" key="1">
    <citation type="submission" date="2023-01" db="EMBL/GenBank/DDBJ databases">
        <authorList>
            <person name="Whitehead M."/>
        </authorList>
    </citation>
    <scope>NUCLEOTIDE SEQUENCE [LARGE SCALE GENOMIC DNA]</scope>
</reference>
<feature type="repeat" description="WD" evidence="1">
    <location>
        <begin position="420"/>
        <end position="460"/>
    </location>
</feature>
<dbReference type="CDD" id="cd00200">
    <property type="entry name" value="WD40"/>
    <property type="match status" value="1"/>
</dbReference>
<dbReference type="EMBL" id="CARXXK010000001">
    <property type="protein sequence ID" value="CAI6348884.1"/>
    <property type="molecule type" value="Genomic_DNA"/>
</dbReference>
<evidence type="ECO:0000256" key="1">
    <source>
        <dbReference type="PROSITE-ProRule" id="PRU00221"/>
    </source>
</evidence>
<feature type="region of interest" description="Disordered" evidence="2">
    <location>
        <begin position="74"/>
        <end position="147"/>
    </location>
</feature>
<dbReference type="SMART" id="SM00320">
    <property type="entry name" value="WD40"/>
    <property type="match status" value="7"/>
</dbReference>
<evidence type="ECO:0008006" key="5">
    <source>
        <dbReference type="Google" id="ProtNLM"/>
    </source>
</evidence>
<accession>A0AAV0VXK8</accession>
<keyword evidence="4" id="KW-1185">Reference proteome</keyword>
<dbReference type="InterPro" id="IPR040067">
    <property type="entry name" value="WDR47"/>
</dbReference>
<sequence length="593" mass="65671">MRRAWPPVYRPPPQQKVVSAAVMPQMQSTTTAAATRYRRESVAAAAAAGACFVIAAPCSCSPPLTVRNQQQYSAYNQHRGPPPPLPSRNGYPYRCCVDGRPQKSSSHPAVTRSPLQRPHQQQHNHIQQQQPHHHQQQQQQLHSQRRCAYVRPRPSRSLENLLRVVELDDPAAVAGHHGVYEKSCHYGNPRRKMKVTGKENRHAWKRRSMESLLSARDITAKNFEFFHHPTSTAAIGSTKTAGANHTGDGLLDGSAYNSDQNGKPRFIAVTRLEDVQAVRCAEFHPHGSVYAVGSNSKTLRICAYPKVTDIRENHVAQQPTVLFKRTRHHKGSIYCMSWTPDGSLIATGSNDKTVKLMRFNSDTSNLEGQEIELAMHDGTVRDVCFIEDTTNRSSLLISGGAGDCKIYVTDCETGQPYQALSGHSGHILTLYNWGGAMFVSGSHDRTIRFWDLRTRGCVNVVTPNTSMASRQGSPVAAVCVEPSGRLLVSGHEDSACVLYDIRGSRSLQCFKPHSADVRSLRFSPSAYYLLTGGYDNKLVLTDLQGDLTTTLPSVVVAQHQDKVISGRWHPTDFSFLSTSADKTTTLWALPPYK</sequence>
<proteinExistence type="predicted"/>
<dbReference type="PROSITE" id="PS50082">
    <property type="entry name" value="WD_REPEATS_2"/>
    <property type="match status" value="4"/>
</dbReference>
<comment type="caution">
    <text evidence="3">The sequence shown here is derived from an EMBL/GenBank/DDBJ whole genome shotgun (WGS) entry which is preliminary data.</text>
</comment>
<feature type="repeat" description="WD" evidence="1">
    <location>
        <begin position="510"/>
        <end position="544"/>
    </location>
</feature>
<dbReference type="Gene3D" id="2.130.10.10">
    <property type="entry name" value="YVTN repeat-like/Quinoprotein amine dehydrogenase"/>
    <property type="match status" value="2"/>
</dbReference>
<evidence type="ECO:0000313" key="3">
    <source>
        <dbReference type="EMBL" id="CAI6348884.1"/>
    </source>
</evidence>
<dbReference type="InterPro" id="IPR001680">
    <property type="entry name" value="WD40_rpt"/>
</dbReference>